<feature type="transmembrane region" description="Helical" evidence="7">
    <location>
        <begin position="665"/>
        <end position="689"/>
    </location>
</feature>
<keyword evidence="5 7" id="KW-0472">Membrane</keyword>
<name>A0ABS9ZX65_9SPHI</name>
<evidence type="ECO:0000256" key="2">
    <source>
        <dbReference type="ARBA" id="ARBA00022475"/>
    </source>
</evidence>
<feature type="domain" description="ABC3 transporter permease C-terminal" evidence="8">
    <location>
        <begin position="669"/>
        <end position="780"/>
    </location>
</feature>
<comment type="similarity">
    <text evidence="6">Belongs to the ABC-4 integral membrane protein family.</text>
</comment>
<evidence type="ECO:0000256" key="6">
    <source>
        <dbReference type="ARBA" id="ARBA00038076"/>
    </source>
</evidence>
<dbReference type="EMBL" id="JALGBH010000002">
    <property type="protein sequence ID" value="MCJ0742914.1"/>
    <property type="molecule type" value="Genomic_DNA"/>
</dbReference>
<organism evidence="10 11">
    <name type="scientific">Pedobacter montanisoli</name>
    <dbReference type="NCBI Taxonomy" id="2923277"/>
    <lineage>
        <taxon>Bacteria</taxon>
        <taxon>Pseudomonadati</taxon>
        <taxon>Bacteroidota</taxon>
        <taxon>Sphingobacteriia</taxon>
        <taxon>Sphingobacteriales</taxon>
        <taxon>Sphingobacteriaceae</taxon>
        <taxon>Pedobacter</taxon>
    </lineage>
</organism>
<feature type="transmembrane region" description="Helical" evidence="7">
    <location>
        <begin position="372"/>
        <end position="395"/>
    </location>
</feature>
<evidence type="ECO:0000259" key="8">
    <source>
        <dbReference type="Pfam" id="PF02687"/>
    </source>
</evidence>
<evidence type="ECO:0000313" key="11">
    <source>
        <dbReference type="Proteomes" id="UP001165460"/>
    </source>
</evidence>
<proteinExistence type="inferred from homology"/>
<dbReference type="RefSeq" id="WP_243361802.1">
    <property type="nucleotide sequence ID" value="NZ_JALGBH010000002.1"/>
</dbReference>
<accession>A0ABS9ZX65</accession>
<dbReference type="PANTHER" id="PTHR30572:SF4">
    <property type="entry name" value="ABC TRANSPORTER PERMEASE YTRF"/>
    <property type="match status" value="1"/>
</dbReference>
<feature type="transmembrane region" description="Helical" evidence="7">
    <location>
        <begin position="323"/>
        <end position="352"/>
    </location>
</feature>
<gene>
    <name evidence="10" type="ORF">MMF97_09345</name>
</gene>
<feature type="domain" description="ABC3 transporter permease C-terminal" evidence="8">
    <location>
        <begin position="284"/>
        <end position="396"/>
    </location>
</feature>
<feature type="transmembrane region" description="Helical" evidence="7">
    <location>
        <begin position="752"/>
        <end position="772"/>
    </location>
</feature>
<feature type="transmembrane region" description="Helical" evidence="7">
    <location>
        <begin position="710"/>
        <end position="732"/>
    </location>
</feature>
<reference evidence="10" key="1">
    <citation type="submission" date="2022-03" db="EMBL/GenBank/DDBJ databases">
        <authorList>
            <person name="Woo C.Y."/>
        </authorList>
    </citation>
    <scope>NUCLEOTIDE SEQUENCE</scope>
    <source>
        <strain evidence="10">CYS-01</strain>
    </source>
</reference>
<sequence length="789" mass="88060">MFKLNLKIALRNLWRNKSITAINIGGLAIALAAFLILMIYVTYETTFDKDNPNYNHIYLVGRKSSAFQTNFTPPSLSKEIKANFPEVEAAGTIKHNFFEFAINKDANTVFAKKHIFIEYEAAKILNIKPEHGLTQPAGDEFIFYLNKPYMETLFPGKKDDKPEMVSLGSKSAGHTGKISGVIQTDAHSNIDFDVLTVVKELGKGENYGYNNYFTYIQVKPGTDIALLTKKIEKMYRANTAKAFGEPDWKEINSVNVFLDPLKNLHLRPTAGTDTNYKVVLAISVLGLLMLVIACINFTNLSIAQAAKRAKEVGVKKVMGVFRYQLVFQFITEILIQCIVAGGVALILAELILPAFNSLFEINLNIWHNNTAIFWQLPAIIMGITLIAGIYPALVLSGFRPALVLKGNFQTSRQSYWLKNSLLVFQFAVAVIFIVGLFIINSQLKYMRTQDVGFKAEQVVAVKNMAFFTDPKVFEPVREKIMQIPGVKSVTVANAIPDGSKLGKNGYTAEGKKETLGFLDVDFDYFETLGISLKEGRFFNRAFKSDTVNSAILNESAVAKYGLVNPIGKTIRGCSMDYKIVGVIKDFKSEGFENAVEPTIYSLNNPCGNAKLEILIKIEAQQMSAALEGLKRQWSSINKLDGDHFRYQFLDELYGRLFKKQEQLQAIFFVAAMLTVFIAVLGLFAFAKYVTNARNKEIAVRKVLGATDLQILKLLNSSFFVIVLIANLLGWPLAYLLTKKWLETFAYRADMPVTPFVLSALITMGLSLLTVSIQASKSVKAKPVDALKYE</sequence>
<comment type="subcellular location">
    <subcellularLocation>
        <location evidence="1">Cell membrane</location>
        <topology evidence="1">Multi-pass membrane protein</topology>
    </subcellularLocation>
</comment>
<evidence type="ECO:0000256" key="4">
    <source>
        <dbReference type="ARBA" id="ARBA00022989"/>
    </source>
</evidence>
<dbReference type="InterPro" id="IPR050250">
    <property type="entry name" value="Macrolide_Exporter_MacB"/>
</dbReference>
<evidence type="ECO:0000259" key="9">
    <source>
        <dbReference type="Pfam" id="PF12704"/>
    </source>
</evidence>
<evidence type="ECO:0000256" key="3">
    <source>
        <dbReference type="ARBA" id="ARBA00022692"/>
    </source>
</evidence>
<evidence type="ECO:0000313" key="10">
    <source>
        <dbReference type="EMBL" id="MCJ0742914.1"/>
    </source>
</evidence>
<keyword evidence="3 7" id="KW-0812">Transmembrane</keyword>
<dbReference type="InterPro" id="IPR025857">
    <property type="entry name" value="MacB_PCD"/>
</dbReference>
<dbReference type="PANTHER" id="PTHR30572">
    <property type="entry name" value="MEMBRANE COMPONENT OF TRANSPORTER-RELATED"/>
    <property type="match status" value="1"/>
</dbReference>
<dbReference type="Proteomes" id="UP001165460">
    <property type="component" value="Unassembled WGS sequence"/>
</dbReference>
<evidence type="ECO:0000256" key="7">
    <source>
        <dbReference type="SAM" id="Phobius"/>
    </source>
</evidence>
<comment type="caution">
    <text evidence="10">The sequence shown here is derived from an EMBL/GenBank/DDBJ whole genome shotgun (WGS) entry which is preliminary data.</text>
</comment>
<dbReference type="InterPro" id="IPR003838">
    <property type="entry name" value="ABC3_permease_C"/>
</dbReference>
<feature type="transmembrane region" description="Helical" evidence="7">
    <location>
        <begin position="21"/>
        <end position="43"/>
    </location>
</feature>
<keyword evidence="4 7" id="KW-1133">Transmembrane helix</keyword>
<keyword evidence="11" id="KW-1185">Reference proteome</keyword>
<feature type="domain" description="MacB-like periplasmic core" evidence="9">
    <location>
        <begin position="20"/>
        <end position="233"/>
    </location>
</feature>
<evidence type="ECO:0000256" key="1">
    <source>
        <dbReference type="ARBA" id="ARBA00004651"/>
    </source>
</evidence>
<feature type="transmembrane region" description="Helical" evidence="7">
    <location>
        <begin position="416"/>
        <end position="439"/>
    </location>
</feature>
<protein>
    <submittedName>
        <fullName evidence="10">ABC transporter permease</fullName>
    </submittedName>
</protein>
<feature type="transmembrane region" description="Helical" evidence="7">
    <location>
        <begin position="278"/>
        <end position="302"/>
    </location>
</feature>
<dbReference type="Pfam" id="PF12704">
    <property type="entry name" value="MacB_PCD"/>
    <property type="match status" value="2"/>
</dbReference>
<keyword evidence="2" id="KW-1003">Cell membrane</keyword>
<evidence type="ECO:0000256" key="5">
    <source>
        <dbReference type="ARBA" id="ARBA00023136"/>
    </source>
</evidence>
<feature type="domain" description="MacB-like periplasmic core" evidence="9">
    <location>
        <begin position="427"/>
        <end position="590"/>
    </location>
</feature>
<dbReference type="Pfam" id="PF02687">
    <property type="entry name" value="FtsX"/>
    <property type="match status" value="2"/>
</dbReference>